<keyword evidence="1" id="KW-0472">Membrane</keyword>
<dbReference type="InterPro" id="IPR052516">
    <property type="entry name" value="N-heterocyclic_Hydroxylase"/>
</dbReference>
<dbReference type="InterPro" id="IPR006311">
    <property type="entry name" value="TAT_signal"/>
</dbReference>
<dbReference type="PANTHER" id="PTHR47495:SF2">
    <property type="entry name" value="ALDEHYDE DEHYDROGENASE"/>
    <property type="match status" value="1"/>
</dbReference>
<keyword evidence="4" id="KW-1185">Reference proteome</keyword>
<dbReference type="GO" id="GO:0016491">
    <property type="term" value="F:oxidoreductase activity"/>
    <property type="evidence" value="ECO:0007669"/>
    <property type="project" value="InterPro"/>
</dbReference>
<dbReference type="InterPro" id="IPR000674">
    <property type="entry name" value="Ald_Oxase/Xan_DH_a/b"/>
</dbReference>
<dbReference type="InterPro" id="IPR037165">
    <property type="entry name" value="AldOxase/xan_DH_Mopterin-bd_sf"/>
</dbReference>
<dbReference type="PANTHER" id="PTHR47495">
    <property type="entry name" value="ALDEHYDE DEHYDROGENASE"/>
    <property type="match status" value="1"/>
</dbReference>
<dbReference type="PIRSF" id="PIRSF036389">
    <property type="entry name" value="IOR_B"/>
    <property type="match status" value="1"/>
</dbReference>
<dbReference type="InterPro" id="IPR012368">
    <property type="entry name" value="OxRdtase_Mopterin-bd_su_IorB"/>
</dbReference>
<dbReference type="InterPro" id="IPR008274">
    <property type="entry name" value="AldOxase/xan_DH_MoCoBD1"/>
</dbReference>
<dbReference type="Proteomes" id="UP000295509">
    <property type="component" value="Unassembled WGS sequence"/>
</dbReference>
<keyword evidence="1" id="KW-1133">Transmembrane helix</keyword>
<gene>
    <name evidence="3" type="ORF">BX592_107118</name>
</gene>
<dbReference type="PROSITE" id="PS51318">
    <property type="entry name" value="TAT"/>
    <property type="match status" value="1"/>
</dbReference>
<organism evidence="3 4">
    <name type="scientific">Paraburkholderia rhizosphaerae</name>
    <dbReference type="NCBI Taxonomy" id="480658"/>
    <lineage>
        <taxon>Bacteria</taxon>
        <taxon>Pseudomonadati</taxon>
        <taxon>Pseudomonadota</taxon>
        <taxon>Betaproteobacteria</taxon>
        <taxon>Burkholderiales</taxon>
        <taxon>Burkholderiaceae</taxon>
        <taxon>Paraburkholderia</taxon>
    </lineage>
</organism>
<dbReference type="SMART" id="SM01008">
    <property type="entry name" value="Ald_Xan_dh_C"/>
    <property type="match status" value="1"/>
</dbReference>
<comment type="caution">
    <text evidence="3">The sequence shown here is derived from an EMBL/GenBank/DDBJ whole genome shotgun (WGS) entry which is preliminary data.</text>
</comment>
<dbReference type="EMBL" id="SORE01000007">
    <property type="protein sequence ID" value="TDY51550.1"/>
    <property type="molecule type" value="Genomic_DNA"/>
</dbReference>
<feature type="transmembrane region" description="Helical" evidence="1">
    <location>
        <begin position="20"/>
        <end position="38"/>
    </location>
</feature>
<dbReference type="Gene3D" id="3.90.1170.50">
    <property type="entry name" value="Aldehyde oxidase/xanthine dehydrogenase, a/b hammerhead"/>
    <property type="match status" value="1"/>
</dbReference>
<dbReference type="RefSeq" id="WP_134191885.1">
    <property type="nucleotide sequence ID" value="NZ_JBHLUW010000046.1"/>
</dbReference>
<name>A0A4R8LUS1_9BURK</name>
<evidence type="ECO:0000256" key="1">
    <source>
        <dbReference type="SAM" id="Phobius"/>
    </source>
</evidence>
<proteinExistence type="predicted"/>
<dbReference type="InterPro" id="IPR046867">
    <property type="entry name" value="AldOxase/xan_DH_MoCoBD2"/>
</dbReference>
<protein>
    <submittedName>
        <fullName evidence="3">Isoquinoline 1-oxidoreductase beta subunit</fullName>
    </submittedName>
</protein>
<dbReference type="Pfam" id="PF20256">
    <property type="entry name" value="MoCoBD_2"/>
    <property type="match status" value="2"/>
</dbReference>
<dbReference type="AlphaFoldDB" id="A0A4R8LUS1"/>
<accession>A0A4R8LUS1</accession>
<evidence type="ECO:0000313" key="3">
    <source>
        <dbReference type="EMBL" id="TDY51550.1"/>
    </source>
</evidence>
<reference evidence="3 4" key="1">
    <citation type="submission" date="2019-03" db="EMBL/GenBank/DDBJ databases">
        <title>Genomic Encyclopedia of Type Strains, Phase III (KMG-III): the genomes of soil and plant-associated and newly described type strains.</title>
        <authorList>
            <person name="Whitman W."/>
        </authorList>
    </citation>
    <scope>NUCLEOTIDE SEQUENCE [LARGE SCALE GENOMIC DNA]</scope>
    <source>
        <strain evidence="3 4">LMG 29544</strain>
    </source>
</reference>
<dbReference type="OrthoDB" id="9767994at2"/>
<keyword evidence="1" id="KW-0812">Transmembrane</keyword>
<dbReference type="Pfam" id="PF02738">
    <property type="entry name" value="MoCoBD_1"/>
    <property type="match status" value="1"/>
</dbReference>
<dbReference type="SUPFAM" id="SSF56003">
    <property type="entry name" value="Molybdenum cofactor-binding domain"/>
    <property type="match status" value="2"/>
</dbReference>
<feature type="domain" description="Aldehyde oxidase/xanthine dehydrogenase a/b hammerhead" evidence="2">
    <location>
        <begin position="235"/>
        <end position="313"/>
    </location>
</feature>
<evidence type="ECO:0000313" key="4">
    <source>
        <dbReference type="Proteomes" id="UP000295509"/>
    </source>
</evidence>
<dbReference type="Gene3D" id="3.30.365.10">
    <property type="entry name" value="Aldehyde oxidase/xanthine dehydrogenase, molybdopterin binding domain"/>
    <property type="match status" value="4"/>
</dbReference>
<sequence>MRNAPHSVERAFSRRDFLRAGLSVGIAASGGLLLGVSFNARSDGNPPRASVISGDGSLHVPPDEFAPNAFIRIDPDGTVALVVSKVEMGQGVYTAIPMLIAEELEVPLDRVKLEHAPPDAKLYADPLLGQQATGGSLSIRATWEPMRRAGAAARTLLVRAAAQEWQVEPDSCVARNAVVTHTASGRTLGYGELASRAAALPVDADLMKTVALKKPQAFTLIGTPHKRLDSPEKVNGVARFGIDVREPGMRVAMVVNCPVIGGKLARVDDRVALAQPGVRQIVKLDRAVAVVADHTWAAKRGASALVIDWDEGANAQLTTAILFDDLRRAAEHQGAVARNDGDVDAGLKNAAQKLDAVYQQPFLAHATMEPMNCTVHVTADQCEIWIGTQVPTRVVDVAVKATGLPPEKVIVHNFLIGGGFGRRLEADVAAQAVAIGKQVDGPLKVMWSREEDIQHDMFRPCYYDRLSAGLDSNGKPVAWTHRITGSSIVARWYPQWFQKGIDPDVIEVAAMLPYEIHAQRIDYVRQEPRGVPTAFWRGVGPTRGAFVVESFIDELALQAKADPVEYRRALLGKAPRARNVLDVAARTAGWGTTLPKGKGRGIAVMNAFGSFFSMVAEVDVKDGDVRVERIVCAVDCGHVVNPDTIRAQIEGGAIFGITATLWGEITLKDGRVEQTNFTDYRVMRINEAPRIETIIVKSDEDPGGIGEPGTSAVIPALTNAIFAATGTRVRRLPVGDQLRSGQTA</sequence>
<evidence type="ECO:0000259" key="2">
    <source>
        <dbReference type="SMART" id="SM01008"/>
    </source>
</evidence>